<reference evidence="6 7" key="1">
    <citation type="submission" date="2019-04" db="EMBL/GenBank/DDBJ databases">
        <title>Draft, Whole-Genome Sequence of the Anthracene-degrading Mycobacterium frederiksbergense LB501T, Isolated from a Polycyclic Aromatic Hydrocarbon (PAH)-Contaminated Soil.</title>
        <authorList>
            <person name="Augelletti F."/>
        </authorList>
    </citation>
    <scope>NUCLEOTIDE SEQUENCE [LARGE SCALE GENOMIC DNA]</scope>
    <source>
        <strain evidence="6 7">LB 501T</strain>
    </source>
</reference>
<comment type="similarity">
    <text evidence="1">Belongs to the sulfatase family.</text>
</comment>
<dbReference type="KEGG" id="mfre:EXE63_23300"/>
<accession>A0A6H0SBT9</accession>
<dbReference type="InterPro" id="IPR024607">
    <property type="entry name" value="Sulfatase_CS"/>
</dbReference>
<evidence type="ECO:0000256" key="2">
    <source>
        <dbReference type="ARBA" id="ARBA00022723"/>
    </source>
</evidence>
<protein>
    <submittedName>
        <fullName evidence="6">Arylsulfatase</fullName>
    </submittedName>
</protein>
<dbReference type="PROSITE" id="PS00523">
    <property type="entry name" value="SULFATASE_1"/>
    <property type="match status" value="1"/>
</dbReference>
<sequence length="785" mass="85855">MVESVGFQGSVSIDIRESTPDWAPYRGATAPPGAPNVLYLLWDDIGIATWDCYGGLVEMPNINRIADRGVRLTQFHTTALCSPTRAALLTGRNPTSVGVASVLNMARGYPGHHGRIPAESALVSEVLGERGWSTYAVGKWHLAPLEDCHAAGSRRYWPLGRGFDRFYGFLDGMTDQWYPSLVRDNELIDPPATPEQGYHLSKDLADNAIGFLRDHRGIAPDKPWFMYLCPGAGHSPHQVAPEWADRYRGRFDMGYERYREIVLARQQELGLLPADTELSPMNPYADAVSPDGLPWPQDENVRPWDSLSEDDRRVSCRMAEVFAGFLSYTDAQIGRVVDYLEATGQLDNTIVVIMSDNGASGEGGPNGALDEVLPMFGGGDTTRNGLRMFDELGGPATQMNYSNGWAMAFNTPYKMYKRYASHEGGIADPCVVSWPAGLSARGVVREQYVHVSDVTPTVYELLGLGEVQTARGIAQTPLEGTSFAAALDDPDAETGKHTQFYTMLGTRGIWHDGWFAGTVHPPTASGPKGWSAFDRDRWELFRIATDRSQCHDLAAEQPDKLADLKQLWHEKASEHHAYPLADLSVMEIVMLAADEVGETPSSASFYSGAPAGNTGFRGLVRGRSFRLRVPVSVERADAEGVLFSQGNRSSGQSLFISDGRLQYVCSSAGAEHTVVADEPITVGRHIFEVSFRRTGPVEGTLDMLGDVTMTIDDRVVGAADAVRMTGLDLMQRTCAGRSVTHSVSARYRSPFPFTGGAFDEVVLDFTTETAEPDTRAVVDTAFARD</sequence>
<evidence type="ECO:0000256" key="3">
    <source>
        <dbReference type="ARBA" id="ARBA00022801"/>
    </source>
</evidence>
<proteinExistence type="inferred from homology"/>
<dbReference type="SUPFAM" id="SSF53649">
    <property type="entry name" value="Alkaline phosphatase-like"/>
    <property type="match status" value="1"/>
</dbReference>
<dbReference type="GO" id="GO:0046872">
    <property type="term" value="F:metal ion binding"/>
    <property type="evidence" value="ECO:0007669"/>
    <property type="project" value="UniProtKB-KW"/>
</dbReference>
<feature type="domain" description="Sulfatase N-terminal" evidence="5">
    <location>
        <begin position="35"/>
        <end position="463"/>
    </location>
</feature>
<keyword evidence="3" id="KW-0378">Hydrolase</keyword>
<dbReference type="InterPro" id="IPR017850">
    <property type="entry name" value="Alkaline_phosphatase_core_sf"/>
</dbReference>
<evidence type="ECO:0000256" key="4">
    <source>
        <dbReference type="ARBA" id="ARBA00022837"/>
    </source>
</evidence>
<dbReference type="Pfam" id="PF00884">
    <property type="entry name" value="Sulfatase"/>
    <property type="match status" value="1"/>
</dbReference>
<evidence type="ECO:0000256" key="1">
    <source>
        <dbReference type="ARBA" id="ARBA00008779"/>
    </source>
</evidence>
<evidence type="ECO:0000313" key="7">
    <source>
        <dbReference type="Proteomes" id="UP000501849"/>
    </source>
</evidence>
<keyword evidence="7" id="KW-1185">Reference proteome</keyword>
<dbReference type="PANTHER" id="PTHR42693:SF43">
    <property type="entry name" value="BLL2667 PROTEIN"/>
    <property type="match status" value="1"/>
</dbReference>
<dbReference type="AlphaFoldDB" id="A0A6H0SBT9"/>
<dbReference type="PANTHER" id="PTHR42693">
    <property type="entry name" value="ARYLSULFATASE FAMILY MEMBER"/>
    <property type="match status" value="1"/>
</dbReference>
<evidence type="ECO:0000259" key="5">
    <source>
        <dbReference type="Pfam" id="PF00884"/>
    </source>
</evidence>
<dbReference type="Gene3D" id="3.40.720.10">
    <property type="entry name" value="Alkaline Phosphatase, subunit A"/>
    <property type="match status" value="1"/>
</dbReference>
<gene>
    <name evidence="6" type="ORF">EXE63_23300</name>
</gene>
<dbReference type="Proteomes" id="UP000501849">
    <property type="component" value="Chromosome"/>
</dbReference>
<dbReference type="InterPro" id="IPR000917">
    <property type="entry name" value="Sulfatase_N"/>
</dbReference>
<dbReference type="EMBL" id="CP038799">
    <property type="protein sequence ID" value="QIV83487.1"/>
    <property type="molecule type" value="Genomic_DNA"/>
</dbReference>
<organism evidence="6 7">
    <name type="scientific">Mycolicibacterium frederiksbergense</name>
    <dbReference type="NCBI Taxonomy" id="117567"/>
    <lineage>
        <taxon>Bacteria</taxon>
        <taxon>Bacillati</taxon>
        <taxon>Actinomycetota</taxon>
        <taxon>Actinomycetes</taxon>
        <taxon>Mycobacteriales</taxon>
        <taxon>Mycobacteriaceae</taxon>
        <taxon>Mycolicibacterium</taxon>
    </lineage>
</organism>
<dbReference type="RefSeq" id="WP_168143883.1">
    <property type="nucleotide sequence ID" value="NZ_CP038799.1"/>
</dbReference>
<dbReference type="CDD" id="cd16025">
    <property type="entry name" value="PAS_like"/>
    <property type="match status" value="1"/>
</dbReference>
<evidence type="ECO:0000313" key="6">
    <source>
        <dbReference type="EMBL" id="QIV83487.1"/>
    </source>
</evidence>
<dbReference type="Gene3D" id="3.30.1120.10">
    <property type="match status" value="1"/>
</dbReference>
<keyword evidence="4" id="KW-0106">Calcium</keyword>
<dbReference type="InterPro" id="IPR050738">
    <property type="entry name" value="Sulfatase"/>
</dbReference>
<dbReference type="GO" id="GO:0016787">
    <property type="term" value="F:hydrolase activity"/>
    <property type="evidence" value="ECO:0007669"/>
    <property type="project" value="UniProtKB-KW"/>
</dbReference>
<name>A0A6H0SBT9_9MYCO</name>
<keyword evidence="2" id="KW-0479">Metal-binding</keyword>